<organism evidence="14 15">
    <name type="scientific">Schizosaccharomyces osmophilus</name>
    <dbReference type="NCBI Taxonomy" id="2545709"/>
    <lineage>
        <taxon>Eukaryota</taxon>
        <taxon>Fungi</taxon>
        <taxon>Dikarya</taxon>
        <taxon>Ascomycota</taxon>
        <taxon>Taphrinomycotina</taxon>
        <taxon>Schizosaccharomycetes</taxon>
        <taxon>Schizosaccharomycetales</taxon>
        <taxon>Schizosaccharomycetaceae</taxon>
        <taxon>Schizosaccharomyces</taxon>
    </lineage>
</organism>
<evidence type="ECO:0000256" key="5">
    <source>
        <dbReference type="ARBA" id="ARBA00022892"/>
    </source>
</evidence>
<evidence type="ECO:0000256" key="8">
    <source>
        <dbReference type="ARBA" id="ARBA00023034"/>
    </source>
</evidence>
<dbReference type="PANTHER" id="PTHR21230:SF1">
    <property type="entry name" value="GOLGI SNAP RECEPTOR COMPLEX MEMBER 2"/>
    <property type="match status" value="1"/>
</dbReference>
<evidence type="ECO:0000256" key="3">
    <source>
        <dbReference type="ARBA" id="ARBA00022448"/>
    </source>
</evidence>
<dbReference type="AlphaFoldDB" id="A0AAE9WB69"/>
<keyword evidence="15" id="KW-1185">Reference proteome</keyword>
<dbReference type="InterPro" id="IPR027027">
    <property type="entry name" value="GOSR2/Membrin/Bos1"/>
</dbReference>
<evidence type="ECO:0000256" key="2">
    <source>
        <dbReference type="ARBA" id="ARBA00004409"/>
    </source>
</evidence>
<evidence type="ECO:0000313" key="14">
    <source>
        <dbReference type="EMBL" id="WBW73102.1"/>
    </source>
</evidence>
<evidence type="ECO:0000256" key="6">
    <source>
        <dbReference type="ARBA" id="ARBA00022927"/>
    </source>
</evidence>
<dbReference type="Pfam" id="PF12352">
    <property type="entry name" value="V-SNARE_C"/>
    <property type="match status" value="1"/>
</dbReference>
<keyword evidence="6 12" id="KW-0653">Protein transport</keyword>
<dbReference type="GO" id="GO:0006906">
    <property type="term" value="P:vesicle fusion"/>
    <property type="evidence" value="ECO:0007669"/>
    <property type="project" value="TreeGrafter"/>
</dbReference>
<dbReference type="GO" id="GO:0000139">
    <property type="term" value="C:Golgi membrane"/>
    <property type="evidence" value="ECO:0007669"/>
    <property type="project" value="UniProtKB-SubCell"/>
</dbReference>
<reference evidence="14 15" key="1">
    <citation type="journal article" date="2023" name="G3 (Bethesda)">
        <title>A high-quality reference genome for the fission yeast Schizosaccharomyces osmophilus.</title>
        <authorList>
            <person name="Jia G.S."/>
            <person name="Zhang W.C."/>
            <person name="Liang Y."/>
            <person name="Liu X.H."/>
            <person name="Rhind N."/>
            <person name="Pidoux A."/>
            <person name="Brysch-Herzberg M."/>
            <person name="Du L.L."/>
        </authorList>
    </citation>
    <scope>NUCLEOTIDE SEQUENCE [LARGE SCALE GENOMIC DNA]</scope>
    <source>
        <strain evidence="14 15">CBS 15793</strain>
    </source>
</reference>
<dbReference type="GO" id="GO:0006888">
    <property type="term" value="P:endoplasmic reticulum to Golgi vesicle-mediated transport"/>
    <property type="evidence" value="ECO:0007669"/>
    <property type="project" value="TreeGrafter"/>
</dbReference>
<dbReference type="GO" id="GO:0005789">
    <property type="term" value="C:endoplasmic reticulum membrane"/>
    <property type="evidence" value="ECO:0007669"/>
    <property type="project" value="UniProtKB-SubCell"/>
</dbReference>
<protein>
    <recommendedName>
        <fullName evidence="11 12">Protein transport protein BOS1</fullName>
    </recommendedName>
</protein>
<dbReference type="GO" id="GO:0031201">
    <property type="term" value="C:SNARE complex"/>
    <property type="evidence" value="ECO:0007669"/>
    <property type="project" value="TreeGrafter"/>
</dbReference>
<evidence type="ECO:0000256" key="10">
    <source>
        <dbReference type="ARBA" id="ARBA00037983"/>
    </source>
</evidence>
<proteinExistence type="inferred from homology"/>
<dbReference type="KEGG" id="som:SOMG_03257"/>
<name>A0AAE9WB69_9SCHI</name>
<accession>A0AAE9WB69</accession>
<dbReference type="GeneID" id="80876737"/>
<dbReference type="Proteomes" id="UP001212411">
    <property type="component" value="Chromosome 2"/>
</dbReference>
<evidence type="ECO:0000256" key="9">
    <source>
        <dbReference type="ARBA" id="ARBA00023136"/>
    </source>
</evidence>
<keyword evidence="5" id="KW-0931">ER-Golgi transport</keyword>
<keyword evidence="8" id="KW-0333">Golgi apparatus</keyword>
<dbReference type="PANTHER" id="PTHR21230">
    <property type="entry name" value="VESICLE TRANSPORT V-SNARE PROTEIN VTI1-RELATED"/>
    <property type="match status" value="1"/>
</dbReference>
<dbReference type="PIRSF" id="PIRSF028865">
    <property type="entry name" value="Membrin-2"/>
    <property type="match status" value="1"/>
</dbReference>
<dbReference type="GO" id="GO:0005484">
    <property type="term" value="F:SNAP receptor activity"/>
    <property type="evidence" value="ECO:0007669"/>
    <property type="project" value="InterPro"/>
</dbReference>
<gene>
    <name evidence="14" type="primary">bos1</name>
    <name evidence="14" type="ORF">SOMG_03257</name>
</gene>
<dbReference type="RefSeq" id="XP_056037345.1">
    <property type="nucleotide sequence ID" value="XM_056182048.1"/>
</dbReference>
<keyword evidence="4 13" id="KW-0812">Transmembrane</keyword>
<evidence type="ECO:0000313" key="15">
    <source>
        <dbReference type="Proteomes" id="UP001212411"/>
    </source>
</evidence>
<evidence type="ECO:0000256" key="12">
    <source>
        <dbReference type="PIRNR" id="PIRNR028865"/>
    </source>
</evidence>
<dbReference type="GO" id="GO:0012507">
    <property type="term" value="C:ER to Golgi transport vesicle membrane"/>
    <property type="evidence" value="ECO:0007669"/>
    <property type="project" value="TreeGrafter"/>
</dbReference>
<keyword evidence="9 12" id="KW-0472">Membrane</keyword>
<comment type="function">
    <text evidence="12">SNARE required for protein transport between the ER and the Golgi complex.</text>
</comment>
<evidence type="ECO:0000256" key="1">
    <source>
        <dbReference type="ARBA" id="ARBA00004163"/>
    </source>
</evidence>
<evidence type="ECO:0000256" key="4">
    <source>
        <dbReference type="ARBA" id="ARBA00022692"/>
    </source>
</evidence>
<dbReference type="GO" id="GO:0015031">
    <property type="term" value="P:protein transport"/>
    <property type="evidence" value="ECO:0007669"/>
    <property type="project" value="UniProtKB-KW"/>
</dbReference>
<evidence type="ECO:0000256" key="7">
    <source>
        <dbReference type="ARBA" id="ARBA00022989"/>
    </source>
</evidence>
<dbReference type="GO" id="GO:0031902">
    <property type="term" value="C:late endosome membrane"/>
    <property type="evidence" value="ECO:0007669"/>
    <property type="project" value="TreeGrafter"/>
</dbReference>
<keyword evidence="3 12" id="KW-0813">Transport</keyword>
<evidence type="ECO:0000256" key="13">
    <source>
        <dbReference type="SAM" id="Phobius"/>
    </source>
</evidence>
<feature type="transmembrane region" description="Helical" evidence="13">
    <location>
        <begin position="217"/>
        <end position="237"/>
    </location>
</feature>
<evidence type="ECO:0000256" key="11">
    <source>
        <dbReference type="ARBA" id="ARBA00040957"/>
    </source>
</evidence>
<comment type="similarity">
    <text evidence="10 12">Belongs to the BOS1 family.</text>
</comment>
<dbReference type="GO" id="GO:0000149">
    <property type="term" value="F:SNARE binding"/>
    <property type="evidence" value="ECO:0007669"/>
    <property type="project" value="TreeGrafter"/>
</dbReference>
<dbReference type="EMBL" id="CP115612">
    <property type="protein sequence ID" value="WBW73102.1"/>
    <property type="molecule type" value="Genomic_DNA"/>
</dbReference>
<sequence length="238" mass="27246">MSNTLYNHCTKLLQSIQKDLNEFERGVEDESNTISLAGIQGQISASFLSLNRSIEDYNSMVKRELIPAKKNKATVRVQEFYQKHSQLSEHFEQLKAQVRDAAHAKNRRELFGRRGYPSATPDNPYGENGMTDAELVENGPPNITRQEGLLHENDFIGRAESQIDEYLERGRLLLGDLVEQKSILKSTKKKVLDVANTLGITRTTLSAINRRSRQDKVIFYTGAAFVFFCFYLIVRWLR</sequence>
<comment type="subcellular location">
    <subcellularLocation>
        <location evidence="1">Endoplasmic reticulum membrane</location>
        <topology evidence="1">Single-pass type IV membrane protein</topology>
    </subcellularLocation>
    <subcellularLocation>
        <location evidence="2">Golgi apparatus membrane</location>
        <topology evidence="2">Single-pass type IV membrane protein</topology>
    </subcellularLocation>
</comment>
<keyword evidence="7 13" id="KW-1133">Transmembrane helix</keyword>
<dbReference type="CDD" id="cd15863">
    <property type="entry name" value="SNARE_GS27"/>
    <property type="match status" value="1"/>
</dbReference>